<dbReference type="InParanoid" id="A0A1Y1ULZ0"/>
<dbReference type="Proteomes" id="UP000193218">
    <property type="component" value="Unassembled WGS sequence"/>
</dbReference>
<keyword evidence="2" id="KW-1185">Reference proteome</keyword>
<dbReference type="Pfam" id="PF01501">
    <property type="entry name" value="Glyco_transf_8"/>
    <property type="match status" value="1"/>
</dbReference>
<dbReference type="SUPFAM" id="SSF53448">
    <property type="entry name" value="Nucleotide-diphospho-sugar transferases"/>
    <property type="match status" value="1"/>
</dbReference>
<organism evidence="1 2">
    <name type="scientific">Kockovaella imperatae</name>
    <dbReference type="NCBI Taxonomy" id="4999"/>
    <lineage>
        <taxon>Eukaryota</taxon>
        <taxon>Fungi</taxon>
        <taxon>Dikarya</taxon>
        <taxon>Basidiomycota</taxon>
        <taxon>Agaricomycotina</taxon>
        <taxon>Tremellomycetes</taxon>
        <taxon>Tremellales</taxon>
        <taxon>Cuniculitremaceae</taxon>
        <taxon>Kockovaella</taxon>
    </lineage>
</organism>
<dbReference type="OrthoDB" id="2014201at2759"/>
<dbReference type="Gene3D" id="3.90.550.10">
    <property type="entry name" value="Spore Coat Polysaccharide Biosynthesis Protein SpsA, Chain A"/>
    <property type="match status" value="1"/>
</dbReference>
<comment type="caution">
    <text evidence="1">The sequence shown here is derived from an EMBL/GenBank/DDBJ whole genome shotgun (WGS) entry which is preliminary data.</text>
</comment>
<sequence length="361" mass="41530">MAVTMTSSGHELDSKRRAWVTLLTLPSYVPAVLTMWRTLQPLTIYPLIILTTSSLPQSSRDILKRYDLESLEIDHLSPPSHKGFEAKFARFTETWTKLRAFGLEQFEKLVMIDSDVLFLRSMDEIFDIDLPEGWVGAAPACVCNPFKIPYYPKDWIPENCAINRQSRYATPSDIPIPDPDGPWRVHQLNSGVVLFAPSKQHAETLEKFIQESPIVPTLTFPDQETLCHVYKGKWKPLPWWCNALKTERAVHQDQWADKEVRMIHYILDKPWSARPKMVDEILPRLPLTPVSALNSPVLAPKWSSLPLDLMAFLPETPAQKGVTEYDEVHTWWWLAYEEVLSEMKSAGDASGWREVEKYVTR</sequence>
<dbReference type="EMBL" id="NBSH01000003">
    <property type="protein sequence ID" value="ORX39078.1"/>
    <property type="molecule type" value="Genomic_DNA"/>
</dbReference>
<dbReference type="InterPro" id="IPR050587">
    <property type="entry name" value="GNT1/Glycosyltrans_8"/>
</dbReference>
<dbReference type="GO" id="GO:0016757">
    <property type="term" value="F:glycosyltransferase activity"/>
    <property type="evidence" value="ECO:0007669"/>
    <property type="project" value="InterPro"/>
</dbReference>
<reference evidence="1 2" key="1">
    <citation type="submission" date="2017-03" db="EMBL/GenBank/DDBJ databases">
        <title>Widespread Adenine N6-methylation of Active Genes in Fungi.</title>
        <authorList>
            <consortium name="DOE Joint Genome Institute"/>
            <person name="Mondo S.J."/>
            <person name="Dannebaum R.O."/>
            <person name="Kuo R.C."/>
            <person name="Louie K.B."/>
            <person name="Bewick A.J."/>
            <person name="Labutti K."/>
            <person name="Haridas S."/>
            <person name="Kuo A."/>
            <person name="Salamov A."/>
            <person name="Ahrendt S.R."/>
            <person name="Lau R."/>
            <person name="Bowen B.P."/>
            <person name="Lipzen A."/>
            <person name="Sullivan W."/>
            <person name="Andreopoulos W.B."/>
            <person name="Clum A."/>
            <person name="Lindquist E."/>
            <person name="Daum C."/>
            <person name="Northen T.R."/>
            <person name="Ramamoorthy G."/>
            <person name="Schmitz R.J."/>
            <person name="Gryganskyi A."/>
            <person name="Culley D."/>
            <person name="Magnuson J."/>
            <person name="James T.Y."/>
            <person name="O'Malley M.A."/>
            <person name="Stajich J.E."/>
            <person name="Spatafora J.W."/>
            <person name="Visel A."/>
            <person name="Grigoriev I.V."/>
        </authorList>
    </citation>
    <scope>NUCLEOTIDE SEQUENCE [LARGE SCALE GENOMIC DNA]</scope>
    <source>
        <strain evidence="1 2">NRRL Y-17943</strain>
    </source>
</reference>
<evidence type="ECO:0000313" key="2">
    <source>
        <dbReference type="Proteomes" id="UP000193218"/>
    </source>
</evidence>
<evidence type="ECO:0000313" key="1">
    <source>
        <dbReference type="EMBL" id="ORX39078.1"/>
    </source>
</evidence>
<name>A0A1Y1ULZ0_9TREE</name>
<dbReference type="GeneID" id="33554259"/>
<dbReference type="RefSeq" id="XP_021872941.1">
    <property type="nucleotide sequence ID" value="XM_022012451.1"/>
</dbReference>
<dbReference type="AlphaFoldDB" id="A0A1Y1ULZ0"/>
<dbReference type="STRING" id="4999.A0A1Y1ULZ0"/>
<dbReference type="InterPro" id="IPR002495">
    <property type="entry name" value="Glyco_trans_8"/>
</dbReference>
<accession>A0A1Y1ULZ0</accession>
<gene>
    <name evidence="1" type="ORF">BD324DRAFT_309653</name>
</gene>
<proteinExistence type="predicted"/>
<protein>
    <submittedName>
        <fullName evidence="1">Galactinol synthase</fullName>
    </submittedName>
</protein>
<dbReference type="InterPro" id="IPR029044">
    <property type="entry name" value="Nucleotide-diphossugar_trans"/>
</dbReference>
<dbReference type="PANTHER" id="PTHR11183">
    <property type="entry name" value="GLYCOGENIN SUBFAMILY MEMBER"/>
    <property type="match status" value="1"/>
</dbReference>